<dbReference type="EMBL" id="JBHTCJ010000017">
    <property type="protein sequence ID" value="MFC7344585.1"/>
    <property type="molecule type" value="Genomic_DNA"/>
</dbReference>
<comment type="caution">
    <text evidence="1">The sequence shown here is derived from an EMBL/GenBank/DDBJ whole genome shotgun (WGS) entry which is preliminary data.</text>
</comment>
<dbReference type="Proteomes" id="UP001596504">
    <property type="component" value="Unassembled WGS sequence"/>
</dbReference>
<organism evidence="1 2">
    <name type="scientific">Saccharopolyspora griseoalba</name>
    <dbReference type="NCBI Taxonomy" id="1431848"/>
    <lineage>
        <taxon>Bacteria</taxon>
        <taxon>Bacillati</taxon>
        <taxon>Actinomycetota</taxon>
        <taxon>Actinomycetes</taxon>
        <taxon>Pseudonocardiales</taxon>
        <taxon>Pseudonocardiaceae</taxon>
        <taxon>Saccharopolyspora</taxon>
    </lineage>
</organism>
<gene>
    <name evidence="1" type="ORF">ACFQRI_24525</name>
</gene>
<evidence type="ECO:0000313" key="1">
    <source>
        <dbReference type="EMBL" id="MFC7344585.1"/>
    </source>
</evidence>
<protein>
    <submittedName>
        <fullName evidence="1">Uncharacterized protein</fullName>
    </submittedName>
</protein>
<keyword evidence="2" id="KW-1185">Reference proteome</keyword>
<proteinExistence type="predicted"/>
<dbReference type="RefSeq" id="WP_380672510.1">
    <property type="nucleotide sequence ID" value="NZ_JBHTCJ010000017.1"/>
</dbReference>
<accession>A0ABW2LSU0</accession>
<name>A0ABW2LSU0_9PSEU</name>
<sequence length="211" mass="23367">MAITDIESARAVNTLLNYYTDKPSVYSAPSHTVALAAWETLTSAAHDKLGAGWRALDATKFFEPKNTILTRWSYDAEDCEACHYTDDSCPYHCGLADGMAQARNILNAVLDEPDLANGVLADYARDQQQNEHPAATDSEPDFVYGAWHPETYTVPVRTLDLAQEMRARMPNGAQVAVCLIDDDQWLRYSDGTPLGARDMPLPTLCAQHDRT</sequence>
<reference evidence="2" key="1">
    <citation type="journal article" date="2019" name="Int. J. Syst. Evol. Microbiol.">
        <title>The Global Catalogue of Microorganisms (GCM) 10K type strain sequencing project: providing services to taxonomists for standard genome sequencing and annotation.</title>
        <authorList>
            <consortium name="The Broad Institute Genomics Platform"/>
            <consortium name="The Broad Institute Genome Sequencing Center for Infectious Disease"/>
            <person name="Wu L."/>
            <person name="Ma J."/>
        </authorList>
    </citation>
    <scope>NUCLEOTIDE SEQUENCE [LARGE SCALE GENOMIC DNA]</scope>
    <source>
        <strain evidence="2">WLHS5</strain>
    </source>
</reference>
<evidence type="ECO:0000313" key="2">
    <source>
        <dbReference type="Proteomes" id="UP001596504"/>
    </source>
</evidence>